<dbReference type="EC" id="2.7.4.2" evidence="2"/>
<comment type="pathway">
    <text evidence="1">Isoprenoid biosynthesis; isopentenyl diphosphate biosynthesis via mevalonate pathway; isopentenyl diphosphate from (R)-mevalonate: step 2/3.</text>
</comment>
<dbReference type="PANTHER" id="PTHR31814:SF2">
    <property type="entry name" value="PHOSPHOMEVALONATE KINASE"/>
    <property type="match status" value="1"/>
</dbReference>
<evidence type="ECO:0000259" key="8">
    <source>
        <dbReference type="Pfam" id="PF08544"/>
    </source>
</evidence>
<feature type="domain" description="GHMP kinase C-terminal" evidence="8">
    <location>
        <begin position="265"/>
        <end position="334"/>
    </location>
</feature>
<evidence type="ECO:0000256" key="3">
    <source>
        <dbReference type="ARBA" id="ARBA00022679"/>
    </source>
</evidence>
<reference evidence="9 10" key="1">
    <citation type="submission" date="2018-11" db="EMBL/GenBank/DDBJ databases">
        <title>Sequencing the genomes of 1000 actinobacteria strains.</title>
        <authorList>
            <person name="Klenk H.-P."/>
        </authorList>
    </citation>
    <scope>NUCLEOTIDE SEQUENCE [LARGE SCALE GENOMIC DNA]</scope>
    <source>
        <strain evidence="9 10">DSM 13521</strain>
    </source>
</reference>
<dbReference type="InterPro" id="IPR006204">
    <property type="entry name" value="GHMP_kinase_N_dom"/>
</dbReference>
<dbReference type="Gene3D" id="3.30.230.10">
    <property type="match status" value="1"/>
</dbReference>
<name>A0A3N2DBG8_9MICO</name>
<dbReference type="Pfam" id="PF00288">
    <property type="entry name" value="GHMP_kinases_N"/>
    <property type="match status" value="1"/>
</dbReference>
<keyword evidence="4" id="KW-0547">Nucleotide-binding</keyword>
<dbReference type="SUPFAM" id="SSF55060">
    <property type="entry name" value="GHMP Kinase, C-terminal domain"/>
    <property type="match status" value="1"/>
</dbReference>
<dbReference type="SUPFAM" id="SSF54211">
    <property type="entry name" value="Ribosomal protein S5 domain 2-like"/>
    <property type="match status" value="1"/>
</dbReference>
<evidence type="ECO:0000256" key="6">
    <source>
        <dbReference type="ARBA" id="ARBA00022840"/>
    </source>
</evidence>
<dbReference type="InterPro" id="IPR020568">
    <property type="entry name" value="Ribosomal_Su5_D2-typ_SF"/>
</dbReference>
<accession>A0A3N2DBG8</accession>
<dbReference type="UniPathway" id="UPA00057">
    <property type="reaction ID" value="UER00099"/>
</dbReference>
<evidence type="ECO:0000256" key="5">
    <source>
        <dbReference type="ARBA" id="ARBA00022777"/>
    </source>
</evidence>
<sequence>MTSAVPAAAPDAVRGSRRVVATAPGKLFVAGEYAVVESGYPAVLVGVERRVTLVLDEAPTQRPVEQGRYVGAVRAVVEALAAARGRTAAPYAMTTSSALKDAATADHPARKYGLGSSGAVTVAAVRALDAWYGLGLTAAERLRAAILATLRVNPRASGGDVAASLLGGWVAYSSPDRGWVAARDAGPDAGPGEARAPDRVAALVADDWPGLAATALPVPAAFGLRIGWTGDPASTTDLVAAVRAAGVPAEFLAGSRAVVADLRGAIDADDADRARDAVRRARGLLRGLGELVGVAIETPELAALIEVAERHGYAAKGSGAGGGDCGIAVGGPAEDPDLATGWAAVGVVPLALRIAAPATVSEETS</sequence>
<gene>
    <name evidence="9" type="ORF">EDD28_1738</name>
</gene>
<dbReference type="AlphaFoldDB" id="A0A3N2DBG8"/>
<dbReference type="InterPro" id="IPR013750">
    <property type="entry name" value="GHMP_kinase_C_dom"/>
</dbReference>
<feature type="domain" description="GHMP kinase N-terminal" evidence="7">
    <location>
        <begin position="77"/>
        <end position="168"/>
    </location>
</feature>
<dbReference type="RefSeq" id="WP_123739233.1">
    <property type="nucleotide sequence ID" value="NZ_RKHQ01000001.1"/>
</dbReference>
<protein>
    <recommendedName>
        <fullName evidence="2">phosphomevalonate kinase</fullName>
        <ecNumber evidence="2">2.7.4.2</ecNumber>
    </recommendedName>
</protein>
<dbReference type="NCBIfam" id="TIGR01220">
    <property type="entry name" value="Pmev_kin_Gr_pos"/>
    <property type="match status" value="1"/>
</dbReference>
<evidence type="ECO:0000256" key="2">
    <source>
        <dbReference type="ARBA" id="ARBA00012958"/>
    </source>
</evidence>
<comment type="caution">
    <text evidence="9">The sequence shown here is derived from an EMBL/GenBank/DDBJ whole genome shotgun (WGS) entry which is preliminary data.</text>
</comment>
<dbReference type="GO" id="GO:0004631">
    <property type="term" value="F:phosphomevalonate kinase activity"/>
    <property type="evidence" value="ECO:0007669"/>
    <property type="project" value="UniProtKB-EC"/>
</dbReference>
<evidence type="ECO:0000313" key="9">
    <source>
        <dbReference type="EMBL" id="ROR97145.1"/>
    </source>
</evidence>
<keyword evidence="10" id="KW-1185">Reference proteome</keyword>
<keyword evidence="3" id="KW-0808">Transferase</keyword>
<evidence type="ECO:0000313" key="10">
    <source>
        <dbReference type="Proteomes" id="UP000275356"/>
    </source>
</evidence>
<dbReference type="Gene3D" id="3.30.70.890">
    <property type="entry name" value="GHMP kinase, C-terminal domain"/>
    <property type="match status" value="1"/>
</dbReference>
<dbReference type="GO" id="GO:0005524">
    <property type="term" value="F:ATP binding"/>
    <property type="evidence" value="ECO:0007669"/>
    <property type="project" value="UniProtKB-KW"/>
</dbReference>
<dbReference type="InterPro" id="IPR035102">
    <property type="entry name" value="Phosphomevalonate_kinase"/>
</dbReference>
<organism evidence="9 10">
    <name type="scientific">Salana multivorans</name>
    <dbReference type="NCBI Taxonomy" id="120377"/>
    <lineage>
        <taxon>Bacteria</taxon>
        <taxon>Bacillati</taxon>
        <taxon>Actinomycetota</taxon>
        <taxon>Actinomycetes</taxon>
        <taxon>Micrococcales</taxon>
        <taxon>Beutenbergiaceae</taxon>
        <taxon>Salana</taxon>
    </lineage>
</organism>
<dbReference type="InterPro" id="IPR014721">
    <property type="entry name" value="Ribsml_uS5_D2-typ_fold_subgr"/>
</dbReference>
<dbReference type="InterPro" id="IPR036554">
    <property type="entry name" value="GHMP_kinase_C_sf"/>
</dbReference>
<dbReference type="PANTHER" id="PTHR31814">
    <property type="match status" value="1"/>
</dbReference>
<keyword evidence="5 9" id="KW-0418">Kinase</keyword>
<evidence type="ECO:0000259" key="7">
    <source>
        <dbReference type="Pfam" id="PF00288"/>
    </source>
</evidence>
<evidence type="ECO:0000256" key="1">
    <source>
        <dbReference type="ARBA" id="ARBA00005017"/>
    </source>
</evidence>
<keyword evidence="6" id="KW-0067">ATP-binding</keyword>
<dbReference type="PRINTS" id="PR00959">
    <property type="entry name" value="MEVGALKINASE"/>
</dbReference>
<dbReference type="Proteomes" id="UP000275356">
    <property type="component" value="Unassembled WGS sequence"/>
</dbReference>
<proteinExistence type="predicted"/>
<dbReference type="Pfam" id="PF08544">
    <property type="entry name" value="GHMP_kinases_C"/>
    <property type="match status" value="1"/>
</dbReference>
<dbReference type="OrthoDB" id="1522677at2"/>
<dbReference type="EMBL" id="RKHQ01000001">
    <property type="protein sequence ID" value="ROR97145.1"/>
    <property type="molecule type" value="Genomic_DNA"/>
</dbReference>
<dbReference type="GO" id="GO:0019287">
    <property type="term" value="P:isopentenyl diphosphate biosynthetic process, mevalonate pathway"/>
    <property type="evidence" value="ECO:0007669"/>
    <property type="project" value="UniProtKB-UniPathway"/>
</dbReference>
<dbReference type="InterPro" id="IPR005917">
    <property type="entry name" value="Pmev_kinase_bact"/>
</dbReference>
<evidence type="ECO:0000256" key="4">
    <source>
        <dbReference type="ARBA" id="ARBA00022741"/>
    </source>
</evidence>